<dbReference type="Proteomes" id="UP001428817">
    <property type="component" value="Unassembled WGS sequence"/>
</dbReference>
<feature type="region of interest" description="Disordered" evidence="1">
    <location>
        <begin position="1"/>
        <end position="27"/>
    </location>
</feature>
<name>A0ABP9QPY0_9PSEU</name>
<feature type="transmembrane region" description="Helical" evidence="2">
    <location>
        <begin position="43"/>
        <end position="65"/>
    </location>
</feature>
<reference evidence="4" key="1">
    <citation type="journal article" date="2019" name="Int. J. Syst. Evol. Microbiol.">
        <title>The Global Catalogue of Microorganisms (GCM) 10K type strain sequencing project: providing services to taxonomists for standard genome sequencing and annotation.</title>
        <authorList>
            <consortium name="The Broad Institute Genomics Platform"/>
            <consortium name="The Broad Institute Genome Sequencing Center for Infectious Disease"/>
            <person name="Wu L."/>
            <person name="Ma J."/>
        </authorList>
    </citation>
    <scope>NUCLEOTIDE SEQUENCE [LARGE SCALE GENOMIC DNA]</scope>
    <source>
        <strain evidence="4">JCM 18303</strain>
    </source>
</reference>
<keyword evidence="2" id="KW-0472">Membrane</keyword>
<dbReference type="PIRSF" id="PIRSF021697">
    <property type="entry name" value="UCP021697"/>
    <property type="match status" value="1"/>
</dbReference>
<feature type="transmembrane region" description="Helical" evidence="2">
    <location>
        <begin position="108"/>
        <end position="127"/>
    </location>
</feature>
<dbReference type="PANTHER" id="PTHR36115:SF6">
    <property type="entry name" value="PROLINE-RICH ANTIGEN HOMOLOG"/>
    <property type="match status" value="1"/>
</dbReference>
<evidence type="ECO:0000256" key="2">
    <source>
        <dbReference type="SAM" id="Phobius"/>
    </source>
</evidence>
<dbReference type="EMBL" id="BAABJP010000031">
    <property type="protein sequence ID" value="GAA5165410.1"/>
    <property type="molecule type" value="Genomic_DNA"/>
</dbReference>
<dbReference type="PANTHER" id="PTHR36115">
    <property type="entry name" value="PROLINE-RICH ANTIGEN HOMOLOG-RELATED"/>
    <property type="match status" value="1"/>
</dbReference>
<evidence type="ECO:0000256" key="1">
    <source>
        <dbReference type="SAM" id="MobiDB-lite"/>
    </source>
</evidence>
<sequence length="148" mass="15600">MSRWTESWLPGAGPSPAEDGYPGERLGLPEHGPESVAGLGRRAVAFAVDLLLSAALAWGFTAPAVPGNWSLLAWALLTVIPTSVFGMTPGMTVFGLRVARLGGAKYVGVPRALLRTALLFFILPAVINDADGRGIHDRLVGTVVVRTR</sequence>
<feature type="transmembrane region" description="Helical" evidence="2">
    <location>
        <begin position="71"/>
        <end position="96"/>
    </location>
</feature>
<keyword evidence="2" id="KW-0812">Transmembrane</keyword>
<organism evidence="3 4">
    <name type="scientific">Pseudonocardia eucalypti</name>
    <dbReference type="NCBI Taxonomy" id="648755"/>
    <lineage>
        <taxon>Bacteria</taxon>
        <taxon>Bacillati</taxon>
        <taxon>Actinomycetota</taxon>
        <taxon>Actinomycetes</taxon>
        <taxon>Pseudonocardiales</taxon>
        <taxon>Pseudonocardiaceae</taxon>
        <taxon>Pseudonocardia</taxon>
    </lineage>
</organism>
<gene>
    <name evidence="3" type="ORF">GCM10023321_55370</name>
</gene>
<comment type="caution">
    <text evidence="3">The sequence shown here is derived from an EMBL/GenBank/DDBJ whole genome shotgun (WGS) entry which is preliminary data.</text>
</comment>
<protein>
    <submittedName>
        <fullName evidence="3">RDD family protein</fullName>
    </submittedName>
</protein>
<accession>A0ABP9QPY0</accession>
<proteinExistence type="predicted"/>
<evidence type="ECO:0000313" key="3">
    <source>
        <dbReference type="EMBL" id="GAA5165410.1"/>
    </source>
</evidence>
<dbReference type="RefSeq" id="WP_185065033.1">
    <property type="nucleotide sequence ID" value="NZ_BAABJP010000031.1"/>
</dbReference>
<keyword evidence="2" id="KW-1133">Transmembrane helix</keyword>
<dbReference type="InterPro" id="IPR016795">
    <property type="entry name" value="UCP021697"/>
</dbReference>
<evidence type="ECO:0000313" key="4">
    <source>
        <dbReference type="Proteomes" id="UP001428817"/>
    </source>
</evidence>
<keyword evidence="4" id="KW-1185">Reference proteome</keyword>
<dbReference type="InterPro" id="IPR051791">
    <property type="entry name" value="Pra-immunoreactive"/>
</dbReference>